<dbReference type="PANTHER" id="PTHR33884:SF4">
    <property type="entry name" value="UPF0410 PROTEIN YEAQ"/>
    <property type="match status" value="1"/>
</dbReference>
<evidence type="ECO:0000256" key="7">
    <source>
        <dbReference type="SAM" id="Phobius"/>
    </source>
</evidence>
<evidence type="ECO:0000256" key="1">
    <source>
        <dbReference type="ARBA" id="ARBA00004651"/>
    </source>
</evidence>
<evidence type="ECO:0000313" key="8">
    <source>
        <dbReference type="EMBL" id="WGL96781.1"/>
    </source>
</evidence>
<proteinExistence type="inferred from homology"/>
<organism evidence="8 9">
    <name type="scientific">Arsenophonus nasoniae</name>
    <name type="common">son-killer infecting Nasonia vitripennis</name>
    <dbReference type="NCBI Taxonomy" id="638"/>
    <lineage>
        <taxon>Bacteria</taxon>
        <taxon>Pseudomonadati</taxon>
        <taxon>Pseudomonadota</taxon>
        <taxon>Gammaproteobacteria</taxon>
        <taxon>Enterobacterales</taxon>
        <taxon>Morganellaceae</taxon>
        <taxon>Arsenophonus</taxon>
    </lineage>
</organism>
<keyword evidence="5 7" id="KW-1133">Transmembrane helix</keyword>
<sequence length="83" mass="8577">MGILSWVIFGLIAGIIAKWVMPGAYNMGIIMTIILGIVGAVVGGYISTFFGNGKVDGFNLSSFIVAVIGAIVVLFIAGMVGRP</sequence>
<comment type="subcellular location">
    <subcellularLocation>
        <location evidence="1">Cell membrane</location>
        <topology evidence="1">Multi-pass membrane protein</topology>
    </subcellularLocation>
</comment>
<dbReference type="EMBL" id="CP123498">
    <property type="protein sequence ID" value="WGL96781.1"/>
    <property type="molecule type" value="Genomic_DNA"/>
</dbReference>
<dbReference type="Proteomes" id="UP001177597">
    <property type="component" value="Chromosome"/>
</dbReference>
<keyword evidence="3" id="KW-1003">Cell membrane</keyword>
<reference evidence="8" key="1">
    <citation type="submission" date="2023-04" db="EMBL/GenBank/DDBJ databases">
        <title>Genome dynamics across the evolutionary transition to endosymbiosis.</title>
        <authorList>
            <person name="Siozios S."/>
            <person name="Nadal-Jimenez P."/>
            <person name="Azagi T."/>
            <person name="Sprong H."/>
            <person name="Frost C.L."/>
            <person name="Parratt S.R."/>
            <person name="Taylor G."/>
            <person name="Brettell L."/>
            <person name="Lew K.C."/>
            <person name="Croft L."/>
            <person name="King K.C."/>
            <person name="Brockhurst M.A."/>
            <person name="Hypsa V."/>
            <person name="Novakova E."/>
            <person name="Darby A.C."/>
            <person name="Hurst G.D.D."/>
        </authorList>
    </citation>
    <scope>NUCLEOTIDE SEQUENCE</scope>
    <source>
        <strain evidence="8">AIh</strain>
    </source>
</reference>
<dbReference type="InterPro" id="IPR007341">
    <property type="entry name" value="Transgly_assoc"/>
</dbReference>
<evidence type="ECO:0000313" key="9">
    <source>
        <dbReference type="Proteomes" id="UP001177597"/>
    </source>
</evidence>
<accession>A0AA95K2C2</accession>
<keyword evidence="4 7" id="KW-0812">Transmembrane</keyword>
<feature type="transmembrane region" description="Helical" evidence="7">
    <location>
        <begin position="27"/>
        <end position="46"/>
    </location>
</feature>
<keyword evidence="6 7" id="KW-0472">Membrane</keyword>
<comment type="similarity">
    <text evidence="2">Belongs to the UPF0410 family.</text>
</comment>
<gene>
    <name evidence="8" type="ORF">QE207_09740</name>
</gene>
<protein>
    <submittedName>
        <fullName evidence="8">GlsB/YeaQ/YmgE family stress response membrane protein</fullName>
    </submittedName>
</protein>
<dbReference type="PANTHER" id="PTHR33884">
    <property type="entry name" value="UPF0410 PROTEIN YMGE"/>
    <property type="match status" value="1"/>
</dbReference>
<evidence type="ECO:0000256" key="6">
    <source>
        <dbReference type="ARBA" id="ARBA00023136"/>
    </source>
</evidence>
<feature type="transmembrane region" description="Helical" evidence="7">
    <location>
        <begin position="58"/>
        <end position="80"/>
    </location>
</feature>
<evidence type="ECO:0000256" key="3">
    <source>
        <dbReference type="ARBA" id="ARBA00022475"/>
    </source>
</evidence>
<evidence type="ECO:0000256" key="4">
    <source>
        <dbReference type="ARBA" id="ARBA00022692"/>
    </source>
</evidence>
<evidence type="ECO:0000256" key="2">
    <source>
        <dbReference type="ARBA" id="ARBA00011006"/>
    </source>
</evidence>
<evidence type="ECO:0000256" key="5">
    <source>
        <dbReference type="ARBA" id="ARBA00022989"/>
    </source>
</evidence>
<dbReference type="AlphaFoldDB" id="A0AA95K2C2"/>
<dbReference type="GO" id="GO:0005886">
    <property type="term" value="C:plasma membrane"/>
    <property type="evidence" value="ECO:0007669"/>
    <property type="project" value="UniProtKB-SubCell"/>
</dbReference>
<dbReference type="Pfam" id="PF04226">
    <property type="entry name" value="Transgly_assoc"/>
    <property type="match status" value="1"/>
</dbReference>
<name>A0AA95K2C2_9GAMM</name>
<dbReference type="RefSeq" id="WP_280630189.1">
    <property type="nucleotide sequence ID" value="NZ_CP123498.1"/>
</dbReference>